<evidence type="ECO:0000256" key="5">
    <source>
        <dbReference type="SAM" id="Phobius"/>
    </source>
</evidence>
<feature type="transmembrane region" description="Helical" evidence="5">
    <location>
        <begin position="24"/>
        <end position="45"/>
    </location>
</feature>
<dbReference type="InterPro" id="IPR023380">
    <property type="entry name" value="DsbB-like_sf"/>
</dbReference>
<dbReference type="EMBL" id="JANFNG010000026">
    <property type="protein sequence ID" value="MCQ4083793.1"/>
    <property type="molecule type" value="Genomic_DNA"/>
</dbReference>
<evidence type="ECO:0000313" key="6">
    <source>
        <dbReference type="EMBL" id="MCQ4083793.1"/>
    </source>
</evidence>
<dbReference type="Pfam" id="PF02600">
    <property type="entry name" value="DsbB"/>
    <property type="match status" value="1"/>
</dbReference>
<keyword evidence="2 5" id="KW-0812">Transmembrane</keyword>
<gene>
    <name evidence="6" type="ORF">NGB36_25165</name>
</gene>
<evidence type="ECO:0000256" key="3">
    <source>
        <dbReference type="ARBA" id="ARBA00022989"/>
    </source>
</evidence>
<evidence type="ECO:0000256" key="1">
    <source>
        <dbReference type="ARBA" id="ARBA00004141"/>
    </source>
</evidence>
<dbReference type="Proteomes" id="UP001057702">
    <property type="component" value="Unassembled WGS sequence"/>
</dbReference>
<evidence type="ECO:0000313" key="7">
    <source>
        <dbReference type="Proteomes" id="UP001057702"/>
    </source>
</evidence>
<dbReference type="Gene3D" id="1.20.1550.10">
    <property type="entry name" value="DsbB-like"/>
    <property type="match status" value="1"/>
</dbReference>
<feature type="transmembrane region" description="Helical" evidence="5">
    <location>
        <begin position="129"/>
        <end position="151"/>
    </location>
</feature>
<accession>A0ABT1Q1I5</accession>
<comment type="subcellular location">
    <subcellularLocation>
        <location evidence="1">Membrane</location>
        <topology evidence="1">Multi-pass membrane protein</topology>
    </subcellularLocation>
</comment>
<comment type="caution">
    <text evidence="6">The sequence shown here is derived from an EMBL/GenBank/DDBJ whole genome shotgun (WGS) entry which is preliminary data.</text>
</comment>
<organism evidence="6 7">
    <name type="scientific">Streptomyces humicola</name>
    <dbReference type="NCBI Taxonomy" id="2953240"/>
    <lineage>
        <taxon>Bacteria</taxon>
        <taxon>Bacillati</taxon>
        <taxon>Actinomycetota</taxon>
        <taxon>Actinomycetes</taxon>
        <taxon>Kitasatosporales</taxon>
        <taxon>Streptomycetaceae</taxon>
        <taxon>Streptomyces</taxon>
    </lineage>
</organism>
<feature type="transmembrane region" description="Helical" evidence="5">
    <location>
        <begin position="87"/>
        <end position="109"/>
    </location>
</feature>
<feature type="transmembrane region" description="Helical" evidence="5">
    <location>
        <begin position="163"/>
        <end position="185"/>
    </location>
</feature>
<keyword evidence="3 5" id="KW-1133">Transmembrane helix</keyword>
<dbReference type="SUPFAM" id="SSF158442">
    <property type="entry name" value="DsbB-like"/>
    <property type="match status" value="1"/>
</dbReference>
<reference evidence="6" key="1">
    <citation type="submission" date="2022-06" db="EMBL/GenBank/DDBJ databases">
        <title>Draft genome sequence of Streptomyces sp. RB6PN25 isolated from peat swamp forest in Thailand.</title>
        <authorList>
            <person name="Duangmal K."/>
            <person name="Klaysubun C."/>
        </authorList>
    </citation>
    <scope>NUCLEOTIDE SEQUENCE</scope>
    <source>
        <strain evidence="6">RB6PN25</strain>
    </source>
</reference>
<protein>
    <submittedName>
        <fullName evidence="6">Disulfide bond formation protein B</fullName>
    </submittedName>
</protein>
<sequence>MTPATRAETDKPAAPLPLKRRAGFAFNHVFLLGYCAVLLSGFVIHFTEWEHPCPLCVVQRMAMMLCAMGPAYVIARSRVGQVVRSDVMTGFGMALVGAVAGLVMSARQVLLHIMPPDPGVGSTLLGLHLYTWGLVTFVVVFAGCGFYLLVSDELVPGPVRYGWVSRAALWLFALVILANAVVVFFEEGVHWFLPDNPVTYRLVH</sequence>
<evidence type="ECO:0000256" key="4">
    <source>
        <dbReference type="ARBA" id="ARBA00023136"/>
    </source>
</evidence>
<keyword evidence="4 5" id="KW-0472">Membrane</keyword>
<dbReference type="RefSeq" id="WP_255922795.1">
    <property type="nucleotide sequence ID" value="NZ_JANFNG010000026.1"/>
</dbReference>
<dbReference type="InterPro" id="IPR003752">
    <property type="entry name" value="DiS_bond_form_DsbB/BdbC"/>
</dbReference>
<evidence type="ECO:0000256" key="2">
    <source>
        <dbReference type="ARBA" id="ARBA00022692"/>
    </source>
</evidence>
<feature type="transmembrane region" description="Helical" evidence="5">
    <location>
        <begin position="57"/>
        <end position="75"/>
    </location>
</feature>
<name>A0ABT1Q1I5_9ACTN</name>
<keyword evidence="7" id="KW-1185">Reference proteome</keyword>
<proteinExistence type="predicted"/>